<name>I1PA86_ORYGL</name>
<reference evidence="1 2" key="2">
    <citation type="submission" date="2018-04" db="EMBL/GenBank/DDBJ databases">
        <title>OglaRS2 (Oryza glaberrima Reference Sequence Version 2).</title>
        <authorList>
            <person name="Zhang J."/>
            <person name="Kudrna D."/>
            <person name="Lee S."/>
            <person name="Talag J."/>
            <person name="Rajasekar S."/>
            <person name="Wing R.A."/>
        </authorList>
    </citation>
    <scope>NUCLEOTIDE SEQUENCE [LARGE SCALE GENOMIC DNA]</scope>
    <source>
        <strain evidence="1 2">cv. IRGC 96717</strain>
    </source>
</reference>
<evidence type="ECO:0000313" key="2">
    <source>
        <dbReference type="Proteomes" id="UP000007306"/>
    </source>
</evidence>
<dbReference type="AlphaFoldDB" id="I1PA86"/>
<sequence length="76" mass="8493">MAARGADRRAGGAMGEGPGARMLIKIAVPVRCKVCTRPAWTARRAAMKCCFMLAVYKYCPLRLIPLRKRLEKIEKD</sequence>
<organism evidence="1 2">
    <name type="scientific">Oryza glaberrima</name>
    <name type="common">African rice</name>
    <dbReference type="NCBI Taxonomy" id="4538"/>
    <lineage>
        <taxon>Eukaryota</taxon>
        <taxon>Viridiplantae</taxon>
        <taxon>Streptophyta</taxon>
        <taxon>Embryophyta</taxon>
        <taxon>Tracheophyta</taxon>
        <taxon>Spermatophyta</taxon>
        <taxon>Magnoliopsida</taxon>
        <taxon>Liliopsida</taxon>
        <taxon>Poales</taxon>
        <taxon>Poaceae</taxon>
        <taxon>BOP clade</taxon>
        <taxon>Oryzoideae</taxon>
        <taxon>Oryzeae</taxon>
        <taxon>Oryzinae</taxon>
        <taxon>Oryza</taxon>
    </lineage>
</organism>
<accession>I1PA86</accession>
<reference evidence="1" key="1">
    <citation type="submission" date="2015-06" db="UniProtKB">
        <authorList>
            <consortium name="EnsemblPlants"/>
        </authorList>
    </citation>
    <scope>IDENTIFICATION</scope>
</reference>
<dbReference type="EnsemblPlants" id="ORGLA03G0128200.1">
    <property type="protein sequence ID" value="ORGLA03G0128200.1"/>
    <property type="gene ID" value="ORGLA03G0128200"/>
</dbReference>
<dbReference type="HOGENOM" id="CLU_2658575_0_0_1"/>
<keyword evidence="2" id="KW-1185">Reference proteome</keyword>
<dbReference type="Proteomes" id="UP000007306">
    <property type="component" value="Chromosome 3"/>
</dbReference>
<protein>
    <submittedName>
        <fullName evidence="1">Uncharacterized protein</fullName>
    </submittedName>
</protein>
<dbReference type="Gramene" id="ORGLA03G0128200.1">
    <property type="protein sequence ID" value="ORGLA03G0128200.1"/>
    <property type="gene ID" value="ORGLA03G0128200"/>
</dbReference>
<proteinExistence type="predicted"/>
<evidence type="ECO:0000313" key="1">
    <source>
        <dbReference type="EnsemblPlants" id="ORGLA03G0128200.1"/>
    </source>
</evidence>